<keyword evidence="2" id="KW-0812">Transmembrane</keyword>
<feature type="region of interest" description="Disordered" evidence="1">
    <location>
        <begin position="51"/>
        <end position="113"/>
    </location>
</feature>
<comment type="caution">
    <text evidence="4">The sequence shown here is derived from an EMBL/GenBank/DDBJ whole genome shotgun (WGS) entry which is preliminary data.</text>
</comment>
<feature type="compositionally biased region" description="Basic and acidic residues" evidence="1">
    <location>
        <begin position="28"/>
        <end position="38"/>
    </location>
</feature>
<keyword evidence="2" id="KW-1133">Transmembrane helix</keyword>
<evidence type="ECO:0000313" key="4">
    <source>
        <dbReference type="EMBL" id="KII75074.1"/>
    </source>
</evidence>
<name>A0A0C2JB33_THEKT</name>
<proteinExistence type="predicted"/>
<feature type="region of interest" description="Disordered" evidence="1">
    <location>
        <begin position="19"/>
        <end position="38"/>
    </location>
</feature>
<dbReference type="AlphaFoldDB" id="A0A0C2JB33"/>
<dbReference type="EMBL" id="JWZT01000046">
    <property type="protein sequence ID" value="KII75074.1"/>
    <property type="molecule type" value="Genomic_DNA"/>
</dbReference>
<keyword evidence="5" id="KW-1185">Reference proteome</keyword>
<gene>
    <name evidence="4" type="ORF">RF11_03146</name>
</gene>
<organism evidence="4 5">
    <name type="scientific">Thelohanellus kitauei</name>
    <name type="common">Myxosporean</name>
    <dbReference type="NCBI Taxonomy" id="669202"/>
    <lineage>
        <taxon>Eukaryota</taxon>
        <taxon>Metazoa</taxon>
        <taxon>Cnidaria</taxon>
        <taxon>Myxozoa</taxon>
        <taxon>Myxosporea</taxon>
        <taxon>Bivalvulida</taxon>
        <taxon>Platysporina</taxon>
        <taxon>Myxobolidae</taxon>
        <taxon>Thelohanellus</taxon>
    </lineage>
</organism>
<feature type="chain" id="PRO_5002151179" evidence="3">
    <location>
        <begin position="19"/>
        <end position="144"/>
    </location>
</feature>
<feature type="transmembrane region" description="Helical" evidence="2">
    <location>
        <begin position="117"/>
        <end position="141"/>
    </location>
</feature>
<sequence length="144" mass="16271">MLTFCTLYLSFLLIHVSGSSDSGNSDEIQTKKDDDMKRVHQVAKTVLPRMFDDRQKSEPITSQGMPKYDGDRRGRPKIQVRNDHSAAINPRNDVRGQTKNDKQAPTPRGPKIRPNPLHLWVTVMLLGLIMGLIILILVVVVRLC</sequence>
<feature type="compositionally biased region" description="Basic and acidic residues" evidence="1">
    <location>
        <begin position="92"/>
        <end position="102"/>
    </location>
</feature>
<evidence type="ECO:0000256" key="3">
    <source>
        <dbReference type="SAM" id="SignalP"/>
    </source>
</evidence>
<feature type="signal peptide" evidence="3">
    <location>
        <begin position="1"/>
        <end position="18"/>
    </location>
</feature>
<keyword evidence="3" id="KW-0732">Signal</keyword>
<keyword evidence="2" id="KW-0472">Membrane</keyword>
<reference evidence="4 5" key="1">
    <citation type="journal article" date="2014" name="Genome Biol. Evol.">
        <title>The genome of the myxosporean Thelohanellus kitauei shows adaptations to nutrient acquisition within its fish host.</title>
        <authorList>
            <person name="Yang Y."/>
            <person name="Xiong J."/>
            <person name="Zhou Z."/>
            <person name="Huo F."/>
            <person name="Miao W."/>
            <person name="Ran C."/>
            <person name="Liu Y."/>
            <person name="Zhang J."/>
            <person name="Feng J."/>
            <person name="Wang M."/>
            <person name="Wang M."/>
            <person name="Wang L."/>
            <person name="Yao B."/>
        </authorList>
    </citation>
    <scope>NUCLEOTIDE SEQUENCE [LARGE SCALE GENOMIC DNA]</scope>
    <source>
        <strain evidence="4">Wuqing</strain>
    </source>
</reference>
<evidence type="ECO:0000256" key="1">
    <source>
        <dbReference type="SAM" id="MobiDB-lite"/>
    </source>
</evidence>
<evidence type="ECO:0000313" key="5">
    <source>
        <dbReference type="Proteomes" id="UP000031668"/>
    </source>
</evidence>
<evidence type="ECO:0000256" key="2">
    <source>
        <dbReference type="SAM" id="Phobius"/>
    </source>
</evidence>
<dbReference type="Proteomes" id="UP000031668">
    <property type="component" value="Unassembled WGS sequence"/>
</dbReference>
<protein>
    <submittedName>
        <fullName evidence="4">Uncharacterized protein</fullName>
    </submittedName>
</protein>
<accession>A0A0C2JB33</accession>